<evidence type="ECO:0000256" key="3">
    <source>
        <dbReference type="ARBA" id="ARBA00022729"/>
    </source>
</evidence>
<evidence type="ECO:0000313" key="8">
    <source>
        <dbReference type="EMBL" id="KAL1555556.1"/>
    </source>
</evidence>
<name>A0ABD1HGH6_SALDI</name>
<sequence>MRKFLDISVCFSIVALDVIGGMLGLRADVAQHQESHLKLSECQEPSHDAVVLGLAAAILLGIAHVLANFYGGWSVCIHGVTEKASRTKKVSIGFFFFNWIALIIGLSMLVMGIKSNNKSKESCSVTYDHVLKHGGILCMIHAFCAVGYCATATSLTNLDD</sequence>
<comment type="similarity">
    <text evidence="6">Belongs to the DESIGUAL family.</text>
</comment>
<feature type="transmembrane region" description="Helical" evidence="7">
    <location>
        <begin position="92"/>
        <end position="113"/>
    </location>
</feature>
<comment type="caution">
    <text evidence="8">The sequence shown here is derived from an EMBL/GenBank/DDBJ whole genome shotgun (WGS) entry which is preliminary data.</text>
</comment>
<dbReference type="PANTHER" id="PTHR31769">
    <property type="entry name" value="OS07G0462200 PROTEIN-RELATED"/>
    <property type="match status" value="1"/>
</dbReference>
<dbReference type="Pfam" id="PF06749">
    <property type="entry name" value="DUF1218"/>
    <property type="match status" value="1"/>
</dbReference>
<keyword evidence="3" id="KW-0732">Signal</keyword>
<evidence type="ECO:0000256" key="4">
    <source>
        <dbReference type="ARBA" id="ARBA00022989"/>
    </source>
</evidence>
<reference evidence="8 9" key="1">
    <citation type="submission" date="2024-06" db="EMBL/GenBank/DDBJ databases">
        <title>A chromosome level genome sequence of Diviner's sage (Salvia divinorum).</title>
        <authorList>
            <person name="Ford S.A."/>
            <person name="Ro D.-K."/>
            <person name="Ness R.W."/>
            <person name="Phillips M.A."/>
        </authorList>
    </citation>
    <scope>NUCLEOTIDE SEQUENCE [LARGE SCALE GENOMIC DNA]</scope>
    <source>
        <strain evidence="8">SAF-2024a</strain>
        <tissue evidence="8">Leaf</tissue>
    </source>
</reference>
<evidence type="ECO:0000256" key="5">
    <source>
        <dbReference type="ARBA" id="ARBA00023136"/>
    </source>
</evidence>
<dbReference type="EMBL" id="JBEAFC010000005">
    <property type="protein sequence ID" value="KAL1555556.1"/>
    <property type="molecule type" value="Genomic_DNA"/>
</dbReference>
<keyword evidence="9" id="KW-1185">Reference proteome</keyword>
<evidence type="ECO:0000256" key="6">
    <source>
        <dbReference type="ARBA" id="ARBA00029467"/>
    </source>
</evidence>
<dbReference type="InterPro" id="IPR052222">
    <property type="entry name" value="DESIGUAL"/>
</dbReference>
<evidence type="ECO:0000313" key="9">
    <source>
        <dbReference type="Proteomes" id="UP001567538"/>
    </source>
</evidence>
<evidence type="ECO:0000256" key="2">
    <source>
        <dbReference type="ARBA" id="ARBA00022692"/>
    </source>
</evidence>
<dbReference type="InterPro" id="IPR009606">
    <property type="entry name" value="DEAL/Modifying_wall_lignin1/2"/>
</dbReference>
<dbReference type="GO" id="GO:0012505">
    <property type="term" value="C:endomembrane system"/>
    <property type="evidence" value="ECO:0007669"/>
    <property type="project" value="UniProtKB-SubCell"/>
</dbReference>
<organism evidence="8 9">
    <name type="scientific">Salvia divinorum</name>
    <name type="common">Maria pastora</name>
    <name type="synonym">Diviner's sage</name>
    <dbReference type="NCBI Taxonomy" id="28513"/>
    <lineage>
        <taxon>Eukaryota</taxon>
        <taxon>Viridiplantae</taxon>
        <taxon>Streptophyta</taxon>
        <taxon>Embryophyta</taxon>
        <taxon>Tracheophyta</taxon>
        <taxon>Spermatophyta</taxon>
        <taxon>Magnoliopsida</taxon>
        <taxon>eudicotyledons</taxon>
        <taxon>Gunneridae</taxon>
        <taxon>Pentapetalae</taxon>
        <taxon>asterids</taxon>
        <taxon>lamiids</taxon>
        <taxon>Lamiales</taxon>
        <taxon>Lamiaceae</taxon>
        <taxon>Nepetoideae</taxon>
        <taxon>Mentheae</taxon>
        <taxon>Salviinae</taxon>
        <taxon>Salvia</taxon>
        <taxon>Salvia subgen. Calosphace</taxon>
    </lineage>
</organism>
<evidence type="ECO:0000256" key="7">
    <source>
        <dbReference type="SAM" id="Phobius"/>
    </source>
</evidence>
<dbReference type="Proteomes" id="UP001567538">
    <property type="component" value="Unassembled WGS sequence"/>
</dbReference>
<comment type="subcellular location">
    <subcellularLocation>
        <location evidence="1">Endomembrane system</location>
        <topology evidence="1">Multi-pass membrane protein</topology>
    </subcellularLocation>
</comment>
<feature type="transmembrane region" description="Helical" evidence="7">
    <location>
        <begin position="49"/>
        <end position="71"/>
    </location>
</feature>
<dbReference type="AlphaFoldDB" id="A0ABD1HGH6"/>
<proteinExistence type="inferred from homology"/>
<feature type="transmembrane region" description="Helical" evidence="7">
    <location>
        <begin position="7"/>
        <end position="29"/>
    </location>
</feature>
<keyword evidence="4 7" id="KW-1133">Transmembrane helix</keyword>
<keyword evidence="2 7" id="KW-0812">Transmembrane</keyword>
<accession>A0ABD1HGH6</accession>
<gene>
    <name evidence="8" type="ORF">AAHA92_11276</name>
</gene>
<feature type="transmembrane region" description="Helical" evidence="7">
    <location>
        <begin position="133"/>
        <end position="155"/>
    </location>
</feature>
<keyword evidence="5 7" id="KW-0472">Membrane</keyword>
<evidence type="ECO:0000256" key="1">
    <source>
        <dbReference type="ARBA" id="ARBA00004127"/>
    </source>
</evidence>
<protein>
    <submittedName>
        <fullName evidence="8">Uncharacterized protein</fullName>
    </submittedName>
</protein>